<dbReference type="Proteomes" id="UP000468828">
    <property type="component" value="Unassembled WGS sequence"/>
</dbReference>
<accession>A0A6P0EZK1</accession>
<dbReference type="InterPro" id="IPR050039">
    <property type="entry name" value="MAB_1171c-like"/>
</dbReference>
<evidence type="ECO:0000259" key="2">
    <source>
        <dbReference type="Pfam" id="PF20182"/>
    </source>
</evidence>
<feature type="transmembrane region" description="Helical" evidence="1">
    <location>
        <begin position="207"/>
        <end position="226"/>
    </location>
</feature>
<gene>
    <name evidence="4" type="ORF">G3R41_21035</name>
    <name evidence="3" type="ORF">GCU67_20320</name>
</gene>
<feature type="domain" description="DUF6545" evidence="2">
    <location>
        <begin position="235"/>
        <end position="353"/>
    </location>
</feature>
<dbReference type="AlphaFoldDB" id="A0A6P0EZK1"/>
<name>A0A6P0EZK1_9ACTN</name>
<protein>
    <recommendedName>
        <fullName evidence="2">DUF6545 domain-containing protein</fullName>
    </recommendedName>
</protein>
<feature type="transmembrane region" description="Helical" evidence="1">
    <location>
        <begin position="94"/>
        <end position="115"/>
    </location>
</feature>
<evidence type="ECO:0000256" key="1">
    <source>
        <dbReference type="SAM" id="Phobius"/>
    </source>
</evidence>
<keyword evidence="5" id="KW-1185">Reference proteome</keyword>
<keyword evidence="1" id="KW-1133">Transmembrane helix</keyword>
<dbReference type="Proteomes" id="UP000471152">
    <property type="component" value="Unassembled WGS sequence"/>
</dbReference>
<sequence length="367" mass="38526">MTYAAIALFWIATAARLRSFTQAPSFINGTYALAAAAVAAGVSIKAAEQAIDDATGPYVSDLLEHGVIVLAGVAAQLFLLGLRTPRPRREQTRLRFAVAAGVLLAMVIAFALAPVHDRFAGDLDAVYGALPEVAFYRLVFNGYLIFVLVDNVRLCLRYASTPGDRARTVSLTITGWASAVCLAYPLSRITYVLLENTTGQGAEVIQSIGSAAATTGLCALAIGVLAPRAIAATRRWLVALAGIRRLNPLWSDLTAAFPLVTLPTPAPVTLSRAELRYDRHLLEIAEALARARVHTGPRSARKTVESTAAALAASRNGGWSAAAGTVAAELLPVAASPAQERALLGALAAAYRSATARDSAPPEEART</sequence>
<keyword evidence="1" id="KW-0472">Membrane</keyword>
<evidence type="ECO:0000313" key="4">
    <source>
        <dbReference type="EMBL" id="NEN53395.1"/>
    </source>
</evidence>
<dbReference type="Pfam" id="PF20182">
    <property type="entry name" value="DUF6545"/>
    <property type="match status" value="1"/>
</dbReference>
<reference evidence="4 6" key="2">
    <citation type="submission" date="2020-02" db="EMBL/GenBank/DDBJ databases">
        <title>The WGS of Modestobacter muralis DSM 100205.</title>
        <authorList>
            <person name="Jiang Z."/>
        </authorList>
    </citation>
    <scope>NUCLEOTIDE SEQUENCE [LARGE SCALE GENOMIC DNA]</scope>
    <source>
        <strain evidence="4 6">DSM 100205</strain>
    </source>
</reference>
<organism evidence="3 5">
    <name type="scientific">Modestobacter muralis</name>
    <dbReference type="NCBI Taxonomy" id="1608614"/>
    <lineage>
        <taxon>Bacteria</taxon>
        <taxon>Bacillati</taxon>
        <taxon>Actinomycetota</taxon>
        <taxon>Actinomycetes</taxon>
        <taxon>Geodermatophilales</taxon>
        <taxon>Geodermatophilaceae</taxon>
        <taxon>Modestobacter</taxon>
    </lineage>
</organism>
<evidence type="ECO:0000313" key="6">
    <source>
        <dbReference type="Proteomes" id="UP000471152"/>
    </source>
</evidence>
<dbReference type="EMBL" id="JAAGWH010000066">
    <property type="protein sequence ID" value="NEK96495.1"/>
    <property type="molecule type" value="Genomic_DNA"/>
</dbReference>
<keyword evidence="1" id="KW-0812">Transmembrane</keyword>
<proteinExistence type="predicted"/>
<evidence type="ECO:0000313" key="5">
    <source>
        <dbReference type="Proteomes" id="UP000468828"/>
    </source>
</evidence>
<dbReference type="InterPro" id="IPR046675">
    <property type="entry name" value="DUF6545"/>
</dbReference>
<comment type="caution">
    <text evidence="3">The sequence shown here is derived from an EMBL/GenBank/DDBJ whole genome shotgun (WGS) entry which is preliminary data.</text>
</comment>
<dbReference type="NCBIfam" id="NF042915">
    <property type="entry name" value="MAB_1171c_fam"/>
    <property type="match status" value="1"/>
</dbReference>
<feature type="transmembrane region" description="Helical" evidence="1">
    <location>
        <begin position="135"/>
        <end position="156"/>
    </location>
</feature>
<dbReference type="EMBL" id="JAAGWB010000069">
    <property type="protein sequence ID" value="NEN53395.1"/>
    <property type="molecule type" value="Genomic_DNA"/>
</dbReference>
<dbReference type="RefSeq" id="WP_163613189.1">
    <property type="nucleotide sequence ID" value="NZ_JAAGWB010000069.1"/>
</dbReference>
<feature type="transmembrane region" description="Helical" evidence="1">
    <location>
        <begin position="62"/>
        <end position="82"/>
    </location>
</feature>
<evidence type="ECO:0000313" key="3">
    <source>
        <dbReference type="EMBL" id="NEK96495.1"/>
    </source>
</evidence>
<reference evidence="3 5" key="1">
    <citation type="submission" date="2020-01" db="EMBL/GenBank/DDBJ databases">
        <title>the WGS Modestobacter muralis CPCC 204518.</title>
        <authorList>
            <person name="Jiang Z."/>
        </authorList>
    </citation>
    <scope>NUCLEOTIDE SEQUENCE [LARGE SCALE GENOMIC DNA]</scope>
    <source>
        <strain evidence="3 5">DSM 100205</strain>
    </source>
</reference>
<feature type="transmembrane region" description="Helical" evidence="1">
    <location>
        <begin position="168"/>
        <end position="187"/>
    </location>
</feature>